<dbReference type="GO" id="GO:0006515">
    <property type="term" value="P:protein quality control for misfolded or incompletely synthesized proteins"/>
    <property type="evidence" value="ECO:0007669"/>
    <property type="project" value="UniProtKB-UniRule"/>
</dbReference>
<dbReference type="RefSeq" id="WP_342824993.1">
    <property type="nucleotide sequence ID" value="NZ_CP046146.1"/>
</dbReference>
<reference evidence="11" key="2">
    <citation type="journal article" date="2023" name="Nat. Commun.">
        <title>Cultivation of marine bacteria of the SAR202 clade.</title>
        <authorList>
            <person name="Lim Y."/>
            <person name="Seo J.H."/>
            <person name="Giovannoni S.J."/>
            <person name="Kang I."/>
            <person name="Cho J.C."/>
        </authorList>
    </citation>
    <scope>NUCLEOTIDE SEQUENCE</scope>
    <source>
        <strain evidence="11">JH1073</strain>
    </source>
</reference>
<feature type="site" description="Discriminates between blocked and unblocked aminoacyl-tRNA" evidence="8">
    <location>
        <position position="31"/>
    </location>
</feature>
<dbReference type="PANTHER" id="PTHR17224">
    <property type="entry name" value="PEPTIDYL-TRNA HYDROLASE"/>
    <property type="match status" value="1"/>
</dbReference>
<evidence type="ECO:0000256" key="6">
    <source>
        <dbReference type="ARBA" id="ARBA00048707"/>
    </source>
</evidence>
<comment type="subcellular location">
    <subcellularLocation>
        <location evidence="8">Cytoplasm</location>
    </subcellularLocation>
</comment>
<comment type="subunit">
    <text evidence="8">Monomer.</text>
</comment>
<dbReference type="EMBL" id="CP046147">
    <property type="protein sequence ID" value="WFG38452.1"/>
    <property type="molecule type" value="Genomic_DNA"/>
</dbReference>
<dbReference type="Proteomes" id="UP001219901">
    <property type="component" value="Chromosome"/>
</dbReference>
<reference evidence="12" key="3">
    <citation type="submission" date="2023-06" db="EMBL/GenBank/DDBJ databases">
        <title>Pangenomics reveal diversification of enzyme families and niche specialization in globally abundant SAR202 bacteria.</title>
        <authorList>
            <person name="Saw J.H.W."/>
        </authorList>
    </citation>
    <scope>NUCLEOTIDE SEQUENCE [LARGE SCALE GENOMIC DNA]</scope>
    <source>
        <strain evidence="12">JH1073</strain>
    </source>
</reference>
<evidence type="ECO:0000256" key="7">
    <source>
        <dbReference type="ARBA" id="ARBA00050038"/>
    </source>
</evidence>
<evidence type="ECO:0000256" key="5">
    <source>
        <dbReference type="ARBA" id="ARBA00038063"/>
    </source>
</evidence>
<dbReference type="InterPro" id="IPR001328">
    <property type="entry name" value="Pept_tRNA_hydro"/>
</dbReference>
<comment type="function">
    <text evidence="8">Catalyzes the release of premature peptidyl moieties from peptidyl-tRNA molecules trapped in stalled 50S ribosomal subunits, and thus maintains levels of free tRNAs and 50S ribosomes.</text>
</comment>
<dbReference type="NCBIfam" id="TIGR00447">
    <property type="entry name" value="pth"/>
    <property type="match status" value="1"/>
</dbReference>
<feature type="site" description="Stabilizes the basic form of H active site to accept a proton" evidence="8">
    <location>
        <position position="113"/>
    </location>
</feature>
<evidence type="ECO:0000256" key="3">
    <source>
        <dbReference type="ARBA" id="ARBA00022801"/>
    </source>
</evidence>
<comment type="function">
    <text evidence="8">Hydrolyzes ribosome-free peptidyl-tRNAs (with 1 or more amino acids incorporated), which drop off the ribosome during protein synthesis, or as a result of ribosome stalling.</text>
</comment>
<evidence type="ECO:0000256" key="1">
    <source>
        <dbReference type="ARBA" id="ARBA00013260"/>
    </source>
</evidence>
<keyword evidence="12" id="KW-1185">Reference proteome</keyword>
<dbReference type="EC" id="3.1.1.29" evidence="1 8"/>
<feature type="binding site" evidence="8">
    <location>
        <position position="86"/>
    </location>
    <ligand>
        <name>tRNA</name>
        <dbReference type="ChEBI" id="CHEBI:17843"/>
    </ligand>
</feature>
<keyword evidence="2 8" id="KW-0820">tRNA-binding</keyword>
<protein>
    <recommendedName>
        <fullName evidence="7 8">Peptidyl-tRNA hydrolase</fullName>
        <shortName evidence="8">Pth</shortName>
        <ecNumber evidence="1 8">3.1.1.29</ecNumber>
    </recommendedName>
</protein>
<evidence type="ECO:0000256" key="2">
    <source>
        <dbReference type="ARBA" id="ARBA00022555"/>
    </source>
</evidence>
<feature type="active site" description="Proton acceptor" evidence="8">
    <location>
        <position position="41"/>
    </location>
</feature>
<feature type="binding site" evidence="8">
    <location>
        <position position="88"/>
    </location>
    <ligand>
        <name>tRNA</name>
        <dbReference type="ChEBI" id="CHEBI:17843"/>
    </ligand>
</feature>
<keyword evidence="8" id="KW-0963">Cytoplasm</keyword>
<dbReference type="GO" id="GO:0000049">
    <property type="term" value="F:tRNA binding"/>
    <property type="evidence" value="ECO:0007669"/>
    <property type="project" value="UniProtKB-UniRule"/>
</dbReference>
<evidence type="ECO:0000313" key="13">
    <source>
        <dbReference type="Proteomes" id="UP001321249"/>
    </source>
</evidence>
<dbReference type="InterPro" id="IPR036416">
    <property type="entry name" value="Pept_tRNA_hydro_sf"/>
</dbReference>
<feature type="binding site" evidence="8">
    <location>
        <position position="134"/>
    </location>
    <ligand>
        <name>tRNA</name>
        <dbReference type="ChEBI" id="CHEBI:17843"/>
    </ligand>
</feature>
<dbReference type="Gene3D" id="3.40.50.1470">
    <property type="entry name" value="Peptidyl-tRNA hydrolase"/>
    <property type="match status" value="1"/>
</dbReference>
<reference evidence="12 13" key="1">
    <citation type="submission" date="2019-11" db="EMBL/GenBank/DDBJ databases">
        <authorList>
            <person name="Cho J.-C."/>
        </authorList>
    </citation>
    <scope>NUCLEOTIDE SEQUENCE [LARGE SCALE GENOMIC DNA]</scope>
    <source>
        <strain evidence="11 12">JH1073</strain>
        <strain evidence="10 13">JH702</strain>
    </source>
</reference>
<dbReference type="FunFam" id="3.40.50.1470:FF:000001">
    <property type="entry name" value="Peptidyl-tRNA hydrolase"/>
    <property type="match status" value="1"/>
</dbReference>
<evidence type="ECO:0000256" key="8">
    <source>
        <dbReference type="HAMAP-Rule" id="MF_00083"/>
    </source>
</evidence>
<dbReference type="GO" id="GO:0072344">
    <property type="term" value="P:rescue of stalled ribosome"/>
    <property type="evidence" value="ECO:0007669"/>
    <property type="project" value="UniProtKB-UniRule"/>
</dbReference>
<keyword evidence="3 8" id="KW-0378">Hydrolase</keyword>
<dbReference type="HAMAP" id="MF_00083">
    <property type="entry name" value="Pept_tRNA_hydro_bact"/>
    <property type="match status" value="1"/>
</dbReference>
<comment type="similarity">
    <text evidence="5 8">Belongs to the PTH family.</text>
</comment>
<accession>A0AAJ6CSJ9</accession>
<evidence type="ECO:0000256" key="4">
    <source>
        <dbReference type="ARBA" id="ARBA00022884"/>
    </source>
</evidence>
<proteinExistence type="inferred from homology"/>
<name>A0AAJ6CSJ9_9CHLR</name>
<evidence type="ECO:0000313" key="12">
    <source>
        <dbReference type="Proteomes" id="UP001219901"/>
    </source>
</evidence>
<dbReference type="SUPFAM" id="SSF53178">
    <property type="entry name" value="Peptidyl-tRNA hydrolase-like"/>
    <property type="match status" value="1"/>
</dbReference>
<dbReference type="Pfam" id="PF01195">
    <property type="entry name" value="Pept_tRNA_hydro"/>
    <property type="match status" value="1"/>
</dbReference>
<dbReference type="PANTHER" id="PTHR17224:SF1">
    <property type="entry name" value="PEPTIDYL-TRNA HYDROLASE"/>
    <property type="match status" value="1"/>
</dbReference>
<evidence type="ECO:0000313" key="10">
    <source>
        <dbReference type="EMBL" id="MDG0867039.1"/>
    </source>
</evidence>
<dbReference type="CDD" id="cd00462">
    <property type="entry name" value="PTH"/>
    <property type="match status" value="1"/>
</dbReference>
<gene>
    <name evidence="8" type="primary">pth</name>
    <name evidence="10" type="ORF">GKO46_08130</name>
    <name evidence="11" type="ORF">GKO48_02135</name>
</gene>
<evidence type="ECO:0000313" key="11">
    <source>
        <dbReference type="EMBL" id="WFG38452.1"/>
    </source>
</evidence>
<comment type="catalytic activity">
    <reaction evidence="6 8">
        <text>an N-acyl-L-alpha-aminoacyl-tRNA + H2O = an N-acyl-L-amino acid + a tRNA + H(+)</text>
        <dbReference type="Rhea" id="RHEA:54448"/>
        <dbReference type="Rhea" id="RHEA-COMP:10123"/>
        <dbReference type="Rhea" id="RHEA-COMP:13883"/>
        <dbReference type="ChEBI" id="CHEBI:15377"/>
        <dbReference type="ChEBI" id="CHEBI:15378"/>
        <dbReference type="ChEBI" id="CHEBI:59874"/>
        <dbReference type="ChEBI" id="CHEBI:78442"/>
        <dbReference type="ChEBI" id="CHEBI:138191"/>
        <dbReference type="EC" id="3.1.1.29"/>
    </reaction>
</comment>
<keyword evidence="4 8" id="KW-0694">RNA-binding</keyword>
<dbReference type="Proteomes" id="UP001321249">
    <property type="component" value="Unassembled WGS sequence"/>
</dbReference>
<evidence type="ECO:0000256" key="9">
    <source>
        <dbReference type="SAM" id="MobiDB-lite"/>
    </source>
</evidence>
<dbReference type="GO" id="GO:0005737">
    <property type="term" value="C:cytoplasm"/>
    <property type="evidence" value="ECO:0007669"/>
    <property type="project" value="UniProtKB-SubCell"/>
</dbReference>
<feature type="binding site" evidence="8">
    <location>
        <position position="36"/>
    </location>
    <ligand>
        <name>tRNA</name>
        <dbReference type="ChEBI" id="CHEBI:17843"/>
    </ligand>
</feature>
<sequence length="225" mass="24398">MGVSSLLDKLFPSGSGGGSEGPPWIVVGLGNPGAEYKNTRHNVGWWSIDELVKRTNAELNRKRKEVRYAEVELNGSPAILAYPRTFMNKSGLALSYLTNRFKTNPEQILVVTDDINLKPGSVRIRKKGGPGGHNGLKSIITALGTNEFPRVRIGVGNPESSDEQVSHVLGTFDPDTRDLVRSAANRAADAVTMIVNGEFDNAMNIYNAKPNQTKKKNDGGTPKPN</sequence>
<dbReference type="GO" id="GO:0004045">
    <property type="term" value="F:peptidyl-tRNA hydrolase activity"/>
    <property type="evidence" value="ECO:0007669"/>
    <property type="project" value="UniProtKB-UniRule"/>
</dbReference>
<dbReference type="PROSITE" id="PS01196">
    <property type="entry name" value="PEPT_TRNA_HYDROL_2"/>
    <property type="match status" value="1"/>
</dbReference>
<dbReference type="EMBL" id="WMBE01000002">
    <property type="protein sequence ID" value="MDG0867039.1"/>
    <property type="molecule type" value="Genomic_DNA"/>
</dbReference>
<organism evidence="11 12">
    <name type="scientific">Candidatus Lucifugimonas marina</name>
    <dbReference type="NCBI Taxonomy" id="3038979"/>
    <lineage>
        <taxon>Bacteria</taxon>
        <taxon>Bacillati</taxon>
        <taxon>Chloroflexota</taxon>
        <taxon>Dehalococcoidia</taxon>
        <taxon>SAR202 cluster</taxon>
        <taxon>Candidatus Lucifugimonadales</taxon>
        <taxon>Candidatus Lucifugimonadaceae</taxon>
        <taxon>Candidatus Lucifugimonas</taxon>
    </lineage>
</organism>
<dbReference type="InterPro" id="IPR018171">
    <property type="entry name" value="Pept_tRNA_hydro_CS"/>
</dbReference>
<dbReference type="AlphaFoldDB" id="A0AAJ6CSJ9"/>
<feature type="region of interest" description="Disordered" evidence="9">
    <location>
        <begin position="206"/>
        <end position="225"/>
    </location>
</feature>